<keyword evidence="11" id="KW-1185">Reference proteome</keyword>
<evidence type="ECO:0000313" key="10">
    <source>
        <dbReference type="EMBL" id="MFC0082486.1"/>
    </source>
</evidence>
<keyword evidence="1 8" id="KW-0963">Cytoplasm</keyword>
<dbReference type="SUPFAM" id="SSF55681">
    <property type="entry name" value="Class II aaRS and biotin synthetases"/>
    <property type="match status" value="1"/>
</dbReference>
<comment type="function">
    <text evidence="8">Catalyzes the attachment of proline to tRNA(Pro) in a two-step reaction: proline is first activated by ATP to form Pro-AMP and then transferred to the acceptor end of tRNA(Pro).</text>
</comment>
<dbReference type="PANTHER" id="PTHR43382">
    <property type="entry name" value="PROLYL-TRNA SYNTHETASE"/>
    <property type="match status" value="1"/>
</dbReference>
<feature type="domain" description="Aminoacyl-transfer RNA synthetases class-II family profile" evidence="9">
    <location>
        <begin position="34"/>
        <end position="283"/>
    </location>
</feature>
<dbReference type="Pfam" id="PF03129">
    <property type="entry name" value="HGTP_anticodon"/>
    <property type="match status" value="1"/>
</dbReference>
<evidence type="ECO:0000256" key="5">
    <source>
        <dbReference type="ARBA" id="ARBA00022917"/>
    </source>
</evidence>
<dbReference type="Proteomes" id="UP001589788">
    <property type="component" value="Unassembled WGS sequence"/>
</dbReference>
<dbReference type="SUPFAM" id="SSF52954">
    <property type="entry name" value="Class II aaRS ABD-related"/>
    <property type="match status" value="1"/>
</dbReference>
<dbReference type="InterPro" id="IPR002314">
    <property type="entry name" value="aa-tRNA-synt_IIb"/>
</dbReference>
<dbReference type="Pfam" id="PF00587">
    <property type="entry name" value="tRNA-synt_2b"/>
    <property type="match status" value="1"/>
</dbReference>
<name>A0ABV6C466_9ACTN</name>
<reference evidence="10 11" key="1">
    <citation type="submission" date="2024-09" db="EMBL/GenBank/DDBJ databases">
        <authorList>
            <person name="Sun Q."/>
            <person name="Mori K."/>
        </authorList>
    </citation>
    <scope>NUCLEOTIDE SEQUENCE [LARGE SCALE GENOMIC DNA]</scope>
    <source>
        <strain evidence="10 11">JCM 15389</strain>
    </source>
</reference>
<evidence type="ECO:0000256" key="3">
    <source>
        <dbReference type="ARBA" id="ARBA00022741"/>
    </source>
</evidence>
<comment type="subunit">
    <text evidence="8">Homodimer.</text>
</comment>
<keyword evidence="5 8" id="KW-0648">Protein biosynthesis</keyword>
<dbReference type="PROSITE" id="PS50862">
    <property type="entry name" value="AA_TRNA_LIGASE_II"/>
    <property type="match status" value="1"/>
</dbReference>
<dbReference type="PANTHER" id="PTHR43382:SF3">
    <property type="entry name" value="PROLINE--TRNA LIGASE, CHLOROPLASTIC_MITOCHONDRIAL"/>
    <property type="match status" value="1"/>
</dbReference>
<gene>
    <name evidence="8 10" type="primary">proS</name>
    <name evidence="10" type="ORF">ACFFRE_10130</name>
</gene>
<accession>A0ABV6C466</accession>
<dbReference type="PRINTS" id="PR01046">
    <property type="entry name" value="TRNASYNTHPRO"/>
</dbReference>
<evidence type="ECO:0000256" key="1">
    <source>
        <dbReference type="ARBA" id="ARBA00022490"/>
    </source>
</evidence>
<sequence>MAPPSVLTPRALDFPRWYQEVVAKAELAEGGPVRGTMVVRPYGYAIWERIQAELDRRIKALGAKNAYFPLLIPESFLRREAEHVEGFSPELAVVTHGGGKALEEPVVIRPTSETVINASFARWIQSHRDLPLMVNQWANVVRWELRPRLFLRTTEFLWHEAHTAHASAEEAAALARRVVRQVYQDLCEEILGIPVLVGRKTQRERFAGASATWTCEAMMGDGKALQMATSHELGQNFAKVFDITFSDESGERQLVWQTSWGASTRLMGALVMAHGDDAGLRLPPPVAPVQVVVLVARAGEGVAEAAHQLTQDLERAGVRAQLDDRPEPSFGRRVVDWELKGVPLRVELGPRDLAEGRAVVVRRDQAGKASLPLGQLAREVPALLDQVHQGLRAAAAEHLAGRTRRVEDLAGVLAAAREGFAAVPLDALGDEGEAALNAEGVTVRLVRRPDGQLPADEDPPAALEAVCARAY</sequence>
<evidence type="ECO:0000256" key="6">
    <source>
        <dbReference type="ARBA" id="ARBA00023146"/>
    </source>
</evidence>
<evidence type="ECO:0000256" key="4">
    <source>
        <dbReference type="ARBA" id="ARBA00022840"/>
    </source>
</evidence>
<dbReference type="RefSeq" id="WP_377790081.1">
    <property type="nucleotide sequence ID" value="NZ_JBHLYQ010000108.1"/>
</dbReference>
<evidence type="ECO:0000313" key="11">
    <source>
        <dbReference type="Proteomes" id="UP001589788"/>
    </source>
</evidence>
<dbReference type="Gene3D" id="3.30.930.10">
    <property type="entry name" value="Bira Bifunctional Protein, Domain 2"/>
    <property type="match status" value="1"/>
</dbReference>
<dbReference type="EC" id="6.1.1.15" evidence="8"/>
<dbReference type="CDD" id="cd00778">
    <property type="entry name" value="ProRS_core_arch_euk"/>
    <property type="match status" value="1"/>
</dbReference>
<comment type="domain">
    <text evidence="8">Consists of three domains: the N-terminal catalytic domain, the anticodon-binding domain and the C-terminal extension.</text>
</comment>
<evidence type="ECO:0000256" key="7">
    <source>
        <dbReference type="ARBA" id="ARBA00047671"/>
    </source>
</evidence>
<dbReference type="InterPro" id="IPR004154">
    <property type="entry name" value="Anticodon-bd"/>
</dbReference>
<comment type="caution">
    <text evidence="10">The sequence shown here is derived from an EMBL/GenBank/DDBJ whole genome shotgun (WGS) entry which is preliminary data.</text>
</comment>
<dbReference type="InterPro" id="IPR004499">
    <property type="entry name" value="Pro-tRNA-ligase_IIa_arc-type"/>
</dbReference>
<dbReference type="Gene3D" id="3.40.50.800">
    <property type="entry name" value="Anticodon-binding domain"/>
    <property type="match status" value="1"/>
</dbReference>
<dbReference type="InterPro" id="IPR002316">
    <property type="entry name" value="Pro-tRNA-ligase_IIa"/>
</dbReference>
<evidence type="ECO:0000256" key="2">
    <source>
        <dbReference type="ARBA" id="ARBA00022598"/>
    </source>
</evidence>
<keyword evidence="3 8" id="KW-0547">Nucleotide-binding</keyword>
<keyword evidence="6 8" id="KW-0030">Aminoacyl-tRNA synthetase</keyword>
<dbReference type="InterPro" id="IPR006195">
    <property type="entry name" value="aa-tRNA-synth_II"/>
</dbReference>
<dbReference type="HAMAP" id="MF_01571">
    <property type="entry name" value="Pro_tRNA_synth_type3"/>
    <property type="match status" value="1"/>
</dbReference>
<dbReference type="InterPro" id="IPR033721">
    <property type="entry name" value="ProRS_core_arch_euk"/>
</dbReference>
<dbReference type="GO" id="GO:0004827">
    <property type="term" value="F:proline-tRNA ligase activity"/>
    <property type="evidence" value="ECO:0007669"/>
    <property type="project" value="UniProtKB-EC"/>
</dbReference>
<comment type="subcellular location">
    <subcellularLocation>
        <location evidence="8">Cytoplasm</location>
    </subcellularLocation>
</comment>
<evidence type="ECO:0000259" key="9">
    <source>
        <dbReference type="PROSITE" id="PS50862"/>
    </source>
</evidence>
<dbReference type="InterPro" id="IPR036621">
    <property type="entry name" value="Anticodon-bd_dom_sf"/>
</dbReference>
<keyword evidence="4 8" id="KW-0067">ATP-binding</keyword>
<dbReference type="NCBIfam" id="TIGR00408">
    <property type="entry name" value="proS_fam_I"/>
    <property type="match status" value="1"/>
</dbReference>
<protein>
    <recommendedName>
        <fullName evidence="8">Proline--tRNA ligase</fullName>
        <ecNumber evidence="8">6.1.1.15</ecNumber>
    </recommendedName>
    <alternativeName>
        <fullName evidence="8">Prolyl-tRNA synthetase</fullName>
        <shortName evidence="8">ProRS</shortName>
    </alternativeName>
</protein>
<comment type="similarity">
    <text evidence="8">Belongs to the class-II aminoacyl-tRNA synthetase family. ProS type 3 subfamily.</text>
</comment>
<keyword evidence="2 8" id="KW-0436">Ligase</keyword>
<dbReference type="EMBL" id="JBHLYQ010000108">
    <property type="protein sequence ID" value="MFC0082486.1"/>
    <property type="molecule type" value="Genomic_DNA"/>
</dbReference>
<evidence type="ECO:0000256" key="8">
    <source>
        <dbReference type="HAMAP-Rule" id="MF_01571"/>
    </source>
</evidence>
<comment type="catalytic activity">
    <reaction evidence="7 8">
        <text>tRNA(Pro) + L-proline + ATP = L-prolyl-tRNA(Pro) + AMP + diphosphate</text>
        <dbReference type="Rhea" id="RHEA:14305"/>
        <dbReference type="Rhea" id="RHEA-COMP:9700"/>
        <dbReference type="Rhea" id="RHEA-COMP:9702"/>
        <dbReference type="ChEBI" id="CHEBI:30616"/>
        <dbReference type="ChEBI" id="CHEBI:33019"/>
        <dbReference type="ChEBI" id="CHEBI:60039"/>
        <dbReference type="ChEBI" id="CHEBI:78442"/>
        <dbReference type="ChEBI" id="CHEBI:78532"/>
        <dbReference type="ChEBI" id="CHEBI:456215"/>
        <dbReference type="EC" id="6.1.1.15"/>
    </reaction>
</comment>
<organism evidence="10 11">
    <name type="scientific">Aciditerrimonas ferrireducens</name>
    <dbReference type="NCBI Taxonomy" id="667306"/>
    <lineage>
        <taxon>Bacteria</taxon>
        <taxon>Bacillati</taxon>
        <taxon>Actinomycetota</taxon>
        <taxon>Acidimicrobiia</taxon>
        <taxon>Acidimicrobiales</taxon>
        <taxon>Acidimicrobiaceae</taxon>
        <taxon>Aciditerrimonas</taxon>
    </lineage>
</organism>
<proteinExistence type="inferred from homology"/>
<dbReference type="InterPro" id="IPR045864">
    <property type="entry name" value="aa-tRNA-synth_II/BPL/LPL"/>
</dbReference>